<dbReference type="RefSeq" id="WP_208088873.1">
    <property type="nucleotide sequence ID" value="NZ_CP086136.1"/>
</dbReference>
<reference evidence="2" key="1">
    <citation type="submission" date="2021-03" db="EMBL/GenBank/DDBJ databases">
        <title>Whole Genome Sequence of Bradyrhizobium sp. Strain 144S4.</title>
        <authorList>
            <person name="Bromfield E.S.P."/>
            <person name="Cloutier S."/>
        </authorList>
    </citation>
    <scope>NUCLEOTIDE SEQUENCE [LARGE SCALE GENOMIC DNA]</scope>
    <source>
        <strain evidence="2">144S4</strain>
    </source>
</reference>
<dbReference type="Proteomes" id="UP000664702">
    <property type="component" value="Chromosome"/>
</dbReference>
<dbReference type="AlphaFoldDB" id="A0A939MEY3"/>
<proteinExistence type="predicted"/>
<feature type="compositionally biased region" description="Basic and acidic residues" evidence="1">
    <location>
        <begin position="106"/>
        <end position="116"/>
    </location>
</feature>
<reference evidence="3 4" key="2">
    <citation type="journal article" date="2022" name="Int. J. Syst. Evol. Microbiol.">
        <title>Strains of Bradyrhizobium barranii sp. nov. associated with legumes native to Canada are symbionts of soybeans and belong to different subspecies (subsp. barranii subsp. nov. and subsp. apii subsp. nov.) and symbiovars (sv. glycinearum and sv. septentrionale).</title>
        <authorList>
            <person name="Bromfield E.S.P."/>
            <person name="Cloutier S."/>
            <person name="Wasai-Hara S."/>
            <person name="Minamisawa K."/>
        </authorList>
    </citation>
    <scope>NUCLEOTIDE SEQUENCE [LARGE SCALE GENOMIC DNA]</scope>
    <source>
        <strain evidence="3 4">144S4</strain>
    </source>
</reference>
<name>A0A939MEY3_9BRAD</name>
<evidence type="ECO:0000313" key="3">
    <source>
        <dbReference type="EMBL" id="UEM11907.1"/>
    </source>
</evidence>
<gene>
    <name evidence="3" type="ORF">J4G43_046950</name>
    <name evidence="2" type="ORF">J4G43_48660</name>
</gene>
<dbReference type="EMBL" id="CP086136">
    <property type="protein sequence ID" value="UEM11907.1"/>
    <property type="molecule type" value="Genomic_DNA"/>
</dbReference>
<feature type="region of interest" description="Disordered" evidence="1">
    <location>
        <begin position="106"/>
        <end position="128"/>
    </location>
</feature>
<evidence type="ECO:0000313" key="4">
    <source>
        <dbReference type="Proteomes" id="UP000664702"/>
    </source>
</evidence>
<accession>A0A939MEY3</accession>
<dbReference type="EMBL" id="JAGEMI010000001">
    <property type="protein sequence ID" value="MBO1868394.1"/>
    <property type="molecule type" value="Genomic_DNA"/>
</dbReference>
<dbReference type="KEGG" id="bban:J4G43_046950"/>
<sequence length="128" mass="15031">MRRRAHISFKTKLAATLCEMLTDDGTGKLVKIIPHEDAVKMTEDQVLSLFRFDHGLYHAQGGSDEFWNLTPMLIEAHNVKTRQRDIPQIAKTHRIEKAEEEFRTRLLAKDRGEPRPPSRWPKRKMRTR</sequence>
<protein>
    <submittedName>
        <fullName evidence="2">Uncharacterized protein</fullName>
    </submittedName>
</protein>
<evidence type="ECO:0000256" key="1">
    <source>
        <dbReference type="SAM" id="MobiDB-lite"/>
    </source>
</evidence>
<evidence type="ECO:0000313" key="2">
    <source>
        <dbReference type="EMBL" id="MBO1868394.1"/>
    </source>
</evidence>
<organism evidence="2">
    <name type="scientific">Bradyrhizobium barranii subsp. barranii</name>
    <dbReference type="NCBI Taxonomy" id="2823807"/>
    <lineage>
        <taxon>Bacteria</taxon>
        <taxon>Pseudomonadati</taxon>
        <taxon>Pseudomonadota</taxon>
        <taxon>Alphaproteobacteria</taxon>
        <taxon>Hyphomicrobiales</taxon>
        <taxon>Nitrobacteraceae</taxon>
        <taxon>Bradyrhizobium</taxon>
        <taxon>Bradyrhizobium barranii</taxon>
    </lineage>
</organism>